<keyword evidence="1" id="KW-1133">Transmembrane helix</keyword>
<keyword evidence="1" id="KW-0472">Membrane</keyword>
<sequence length="61" mass="6713">MKIKILLKYGLIGAVLIAIFAVAIIQLHLTSDLTNRLVESAGLLVFLILGILLKKKEINKN</sequence>
<feature type="transmembrane region" description="Helical" evidence="1">
    <location>
        <begin position="33"/>
        <end position="53"/>
    </location>
</feature>
<protein>
    <submittedName>
        <fullName evidence="2">Uncharacterized protein</fullName>
    </submittedName>
</protein>
<proteinExistence type="predicted"/>
<organism evidence="2 3">
    <name type="scientific">Pediococcus stilesii</name>
    <dbReference type="NCBI Taxonomy" id="331679"/>
    <lineage>
        <taxon>Bacteria</taxon>
        <taxon>Bacillati</taxon>
        <taxon>Bacillota</taxon>
        <taxon>Bacilli</taxon>
        <taxon>Lactobacillales</taxon>
        <taxon>Lactobacillaceae</taxon>
        <taxon>Pediococcus</taxon>
    </lineage>
</organism>
<dbReference type="EMBL" id="VBTH01000007">
    <property type="protein sequence ID" value="TLQ04402.1"/>
    <property type="molecule type" value="Genomic_DNA"/>
</dbReference>
<name>A0A5R9BX04_9LACO</name>
<dbReference type="Proteomes" id="UP000305541">
    <property type="component" value="Unassembled WGS sequence"/>
</dbReference>
<dbReference type="RefSeq" id="WP_138474222.1">
    <property type="nucleotide sequence ID" value="NZ_VBTH01000007.1"/>
</dbReference>
<reference evidence="2 3" key="1">
    <citation type="submission" date="2019-05" db="EMBL/GenBank/DDBJ databases">
        <title>The metagenome of a microbial culture collection derived from dairy environment covers the genomic content of the human microbiome.</title>
        <authorList>
            <person name="Roder T."/>
            <person name="Wuthrich D."/>
            <person name="Sattari Z."/>
            <person name="Von Ah U."/>
            <person name="Bar C."/>
            <person name="Ronchi F."/>
            <person name="Macpherson A.J."/>
            <person name="Ganal-Vonarburg S.C."/>
            <person name="Bruggmann R."/>
            <person name="Vergeres G."/>
        </authorList>
    </citation>
    <scope>NUCLEOTIDE SEQUENCE [LARGE SCALE GENOMIC DNA]</scope>
    <source>
        <strain evidence="2 3">FAM 18815</strain>
    </source>
</reference>
<gene>
    <name evidence="2" type="ORF">FEZ51_04895</name>
</gene>
<comment type="caution">
    <text evidence="2">The sequence shown here is derived from an EMBL/GenBank/DDBJ whole genome shotgun (WGS) entry which is preliminary data.</text>
</comment>
<accession>A0A5R9BX04</accession>
<evidence type="ECO:0000313" key="3">
    <source>
        <dbReference type="Proteomes" id="UP000305541"/>
    </source>
</evidence>
<keyword evidence="1" id="KW-0812">Transmembrane</keyword>
<dbReference type="AlphaFoldDB" id="A0A5R9BX04"/>
<evidence type="ECO:0000313" key="2">
    <source>
        <dbReference type="EMBL" id="TLQ04402.1"/>
    </source>
</evidence>
<evidence type="ECO:0000256" key="1">
    <source>
        <dbReference type="SAM" id="Phobius"/>
    </source>
</evidence>
<feature type="transmembrane region" description="Helical" evidence="1">
    <location>
        <begin position="7"/>
        <end position="27"/>
    </location>
</feature>